<reference evidence="1" key="1">
    <citation type="journal article" date="2021" name="PeerJ">
        <title>Extensive microbial diversity within the chicken gut microbiome revealed by metagenomics and culture.</title>
        <authorList>
            <person name="Gilroy R."/>
            <person name="Ravi A."/>
            <person name="Getino M."/>
            <person name="Pursley I."/>
            <person name="Horton D.L."/>
            <person name="Alikhan N.F."/>
            <person name="Baker D."/>
            <person name="Gharbi K."/>
            <person name="Hall N."/>
            <person name="Watson M."/>
            <person name="Adriaenssens E.M."/>
            <person name="Foster-Nyarko E."/>
            <person name="Jarju S."/>
            <person name="Secka A."/>
            <person name="Antonio M."/>
            <person name="Oren A."/>
            <person name="Chaudhuri R.R."/>
            <person name="La Ragione R."/>
            <person name="Hildebrand F."/>
            <person name="Pallen M.J."/>
        </authorList>
    </citation>
    <scope>NUCLEOTIDE SEQUENCE</scope>
    <source>
        <strain evidence="1">811</strain>
    </source>
</reference>
<feature type="non-terminal residue" evidence="1">
    <location>
        <position position="1"/>
    </location>
</feature>
<evidence type="ECO:0000313" key="1">
    <source>
        <dbReference type="EMBL" id="HIX07978.1"/>
    </source>
</evidence>
<organism evidence="1 2">
    <name type="scientific">Candidatus Borkfalkia faecipullorum</name>
    <dbReference type="NCBI Taxonomy" id="2838510"/>
    <lineage>
        <taxon>Bacteria</taxon>
        <taxon>Bacillati</taxon>
        <taxon>Bacillota</taxon>
        <taxon>Clostridia</taxon>
        <taxon>Christensenellales</taxon>
        <taxon>Christensenellaceae</taxon>
        <taxon>Candidatus Borkfalkia</taxon>
    </lineage>
</organism>
<comment type="caution">
    <text evidence="1">The sequence shown here is derived from an EMBL/GenBank/DDBJ whole genome shotgun (WGS) entry which is preliminary data.</text>
</comment>
<dbReference type="EMBL" id="DXFX01000074">
    <property type="protein sequence ID" value="HIX07978.1"/>
    <property type="molecule type" value="Genomic_DNA"/>
</dbReference>
<name>A0A9D1V8J9_9FIRM</name>
<reference evidence="1" key="2">
    <citation type="submission" date="2021-04" db="EMBL/GenBank/DDBJ databases">
        <authorList>
            <person name="Gilroy R."/>
        </authorList>
    </citation>
    <scope>NUCLEOTIDE SEQUENCE</scope>
    <source>
        <strain evidence="1">811</strain>
    </source>
</reference>
<dbReference type="Proteomes" id="UP000824204">
    <property type="component" value="Unassembled WGS sequence"/>
</dbReference>
<sequence length="188" mass="21952">VSVAGYVEIEINEEEARNNLLGKMMRSYIENILYPRGIDTVSKVWLVTLFEYVKENISIKLKNLIENIAHTVTNLYLYGIDAPIMFGDEEEDCNLLSEDELEKGIAEIEKIYNKYNSSLKKEQEKRDKEIIDCILSYKEEYLQAETKTAKEEIIKKVQLELKNKFNLDGRSDNRAKKIAIKELYENNN</sequence>
<accession>A0A9D1V8J9</accession>
<protein>
    <submittedName>
        <fullName evidence="1">Uncharacterized protein</fullName>
    </submittedName>
</protein>
<dbReference type="AlphaFoldDB" id="A0A9D1V8J9"/>
<gene>
    <name evidence="1" type="ORF">H9741_05880</name>
</gene>
<evidence type="ECO:0000313" key="2">
    <source>
        <dbReference type="Proteomes" id="UP000824204"/>
    </source>
</evidence>
<proteinExistence type="predicted"/>